<sequence length="181" mass="20195">VVADESRTDKTICLAVTPSLKSYGISGRGRLFEVKQRVKESNAGRQHDAPGHRLDGTSHFFSELQANPSLAIDFIIAPPRMAYYMEYSTRIYQVYLKYIAPEDIVVYSIDEVFMDVTDYLNTYKLSAHDLAMKIILDVLETTGITATAGIGHESLSLQSGNGHCGEAHPRRQERRPNCRAG</sequence>
<dbReference type="Pfam" id="PF00817">
    <property type="entry name" value="IMS"/>
    <property type="match status" value="1"/>
</dbReference>
<feature type="region of interest" description="Disordered" evidence="1">
    <location>
        <begin position="159"/>
        <end position="181"/>
    </location>
</feature>
<dbReference type="InterPro" id="IPR043502">
    <property type="entry name" value="DNA/RNA_pol_sf"/>
</dbReference>
<gene>
    <name evidence="3" type="ORF">LEA_01681</name>
</gene>
<dbReference type="GO" id="GO:0005829">
    <property type="term" value="C:cytosol"/>
    <property type="evidence" value="ECO:0007669"/>
    <property type="project" value="TreeGrafter"/>
</dbReference>
<dbReference type="GO" id="GO:0042276">
    <property type="term" value="P:error-prone translesion synthesis"/>
    <property type="evidence" value="ECO:0007669"/>
    <property type="project" value="TreeGrafter"/>
</dbReference>
<comment type="caution">
    <text evidence="3">The sequence shown here is derived from an EMBL/GenBank/DDBJ whole genome shotgun (WGS) entry which is preliminary data.</text>
</comment>
<protein>
    <submittedName>
        <fullName evidence="3">UV-damage repair protein</fullName>
    </submittedName>
</protein>
<dbReference type="PANTHER" id="PTHR11076:SF35">
    <property type="entry name" value="DNA REPAIR PROTEIN HOMOLOG YOBH"/>
    <property type="match status" value="1"/>
</dbReference>
<dbReference type="AlphaFoldDB" id="K1V857"/>
<dbReference type="InterPro" id="IPR001126">
    <property type="entry name" value="UmuC"/>
</dbReference>
<dbReference type="Gene3D" id="3.30.70.270">
    <property type="match status" value="1"/>
</dbReference>
<dbReference type="PROSITE" id="PS50173">
    <property type="entry name" value="UMUC"/>
    <property type="match status" value="1"/>
</dbReference>
<proteinExistence type="predicted"/>
<feature type="non-terminal residue" evidence="3">
    <location>
        <position position="1"/>
    </location>
</feature>
<reference evidence="3" key="1">
    <citation type="journal article" date="2013" name="Environ. Microbiol.">
        <title>Microbiota from the distal guts of lean and obese adolescents exhibit partial functional redundancy besides clear differences in community structure.</title>
        <authorList>
            <person name="Ferrer M."/>
            <person name="Ruiz A."/>
            <person name="Lanza F."/>
            <person name="Haange S.B."/>
            <person name="Oberbach A."/>
            <person name="Till H."/>
            <person name="Bargiela R."/>
            <person name="Campoy C."/>
            <person name="Segura M.T."/>
            <person name="Richter M."/>
            <person name="von Bergen M."/>
            <person name="Seifert J."/>
            <person name="Suarez A."/>
        </authorList>
    </citation>
    <scope>NUCLEOTIDE SEQUENCE</scope>
</reference>
<dbReference type="GO" id="GO:0003887">
    <property type="term" value="F:DNA-directed DNA polymerase activity"/>
    <property type="evidence" value="ECO:0007669"/>
    <property type="project" value="TreeGrafter"/>
</dbReference>
<dbReference type="GO" id="GO:0006281">
    <property type="term" value="P:DNA repair"/>
    <property type="evidence" value="ECO:0007669"/>
    <property type="project" value="InterPro"/>
</dbReference>
<organism evidence="3">
    <name type="scientific">human gut metagenome</name>
    <dbReference type="NCBI Taxonomy" id="408170"/>
    <lineage>
        <taxon>unclassified sequences</taxon>
        <taxon>metagenomes</taxon>
        <taxon>organismal metagenomes</taxon>
    </lineage>
</organism>
<dbReference type="InterPro" id="IPR043128">
    <property type="entry name" value="Rev_trsase/Diguanyl_cyclase"/>
</dbReference>
<dbReference type="InterPro" id="IPR050116">
    <property type="entry name" value="DNA_polymerase-Y"/>
</dbReference>
<evidence type="ECO:0000256" key="1">
    <source>
        <dbReference type="SAM" id="MobiDB-lite"/>
    </source>
</evidence>
<dbReference type="PANTHER" id="PTHR11076">
    <property type="entry name" value="DNA REPAIR POLYMERASE UMUC / TRANSFERASE FAMILY MEMBER"/>
    <property type="match status" value="1"/>
</dbReference>
<evidence type="ECO:0000259" key="2">
    <source>
        <dbReference type="PROSITE" id="PS50173"/>
    </source>
</evidence>
<accession>K1V857</accession>
<feature type="compositionally biased region" description="Basic and acidic residues" evidence="1">
    <location>
        <begin position="165"/>
        <end position="181"/>
    </location>
</feature>
<dbReference type="GO" id="GO:0009432">
    <property type="term" value="P:SOS response"/>
    <property type="evidence" value="ECO:0007669"/>
    <property type="project" value="TreeGrafter"/>
</dbReference>
<evidence type="ECO:0000313" key="3">
    <source>
        <dbReference type="EMBL" id="EKC80156.1"/>
    </source>
</evidence>
<dbReference type="SUPFAM" id="SSF56672">
    <property type="entry name" value="DNA/RNA polymerases"/>
    <property type="match status" value="1"/>
</dbReference>
<feature type="domain" description="UmuC" evidence="2">
    <location>
        <begin position="1"/>
        <end position="151"/>
    </location>
</feature>
<name>K1V857_9ZZZZ</name>
<dbReference type="EMBL" id="AJWY01001166">
    <property type="protein sequence ID" value="EKC80156.1"/>
    <property type="molecule type" value="Genomic_DNA"/>
</dbReference>